<keyword evidence="2" id="KW-1185">Reference proteome</keyword>
<gene>
    <name evidence="1" type="ORF">QFC19_008568</name>
</gene>
<dbReference type="EMBL" id="JASBWR010000130">
    <property type="protein sequence ID" value="KAJ9092844.1"/>
    <property type="molecule type" value="Genomic_DNA"/>
</dbReference>
<organism evidence="1 2">
    <name type="scientific">Naganishia cerealis</name>
    <dbReference type="NCBI Taxonomy" id="610337"/>
    <lineage>
        <taxon>Eukaryota</taxon>
        <taxon>Fungi</taxon>
        <taxon>Dikarya</taxon>
        <taxon>Basidiomycota</taxon>
        <taxon>Agaricomycotina</taxon>
        <taxon>Tremellomycetes</taxon>
        <taxon>Filobasidiales</taxon>
        <taxon>Filobasidiaceae</taxon>
        <taxon>Naganishia</taxon>
    </lineage>
</organism>
<sequence length="86" mass="10027">MGAHLKHLNKKQEQRRVTLGRRGEVKDTSIMSLEEAREYKEELRLALLAEGKDIKDMNLESFDDLTDRQNPDFFYVSPSLRFQVSG</sequence>
<name>A0ACC2V0I2_9TREE</name>
<reference evidence="1" key="1">
    <citation type="submission" date="2023-04" db="EMBL/GenBank/DDBJ databases">
        <title>Draft Genome sequencing of Naganishia species isolated from polar environments using Oxford Nanopore Technology.</title>
        <authorList>
            <person name="Leo P."/>
            <person name="Venkateswaran K."/>
        </authorList>
    </citation>
    <scope>NUCLEOTIDE SEQUENCE</scope>
    <source>
        <strain evidence="1">MNA-CCFEE 5261</strain>
    </source>
</reference>
<comment type="caution">
    <text evidence="1">The sequence shown here is derived from an EMBL/GenBank/DDBJ whole genome shotgun (WGS) entry which is preliminary data.</text>
</comment>
<evidence type="ECO:0000313" key="1">
    <source>
        <dbReference type="EMBL" id="KAJ9092844.1"/>
    </source>
</evidence>
<proteinExistence type="predicted"/>
<dbReference type="Proteomes" id="UP001241377">
    <property type="component" value="Unassembled WGS sequence"/>
</dbReference>
<accession>A0ACC2V0I2</accession>
<evidence type="ECO:0000313" key="2">
    <source>
        <dbReference type="Proteomes" id="UP001241377"/>
    </source>
</evidence>
<protein>
    <submittedName>
        <fullName evidence="1">Uncharacterized protein</fullName>
    </submittedName>
</protein>